<feature type="region of interest" description="Disordered" evidence="3">
    <location>
        <begin position="1"/>
        <end position="31"/>
    </location>
</feature>
<evidence type="ECO:0000256" key="1">
    <source>
        <dbReference type="ARBA" id="ARBA00001933"/>
    </source>
</evidence>
<keyword evidence="2" id="KW-0663">Pyridoxal phosphate</keyword>
<dbReference type="InterPro" id="IPR023026">
    <property type="entry name" value="Trp_synth_beta/beta-like"/>
</dbReference>
<feature type="compositionally biased region" description="Basic residues" evidence="3">
    <location>
        <begin position="207"/>
        <end position="217"/>
    </location>
</feature>
<dbReference type="Gene3D" id="3.40.50.1100">
    <property type="match status" value="2"/>
</dbReference>
<dbReference type="AlphaFoldDB" id="B9KBB1"/>
<dbReference type="GO" id="GO:0005737">
    <property type="term" value="C:cytoplasm"/>
    <property type="evidence" value="ECO:0007669"/>
    <property type="project" value="TreeGrafter"/>
</dbReference>
<dbReference type="Proteomes" id="UP000000445">
    <property type="component" value="Chromosome"/>
</dbReference>
<organism evidence="4 5">
    <name type="scientific">Thermotoga neapolitana (strain ATCC 49049 / DSM 4359 / NBRC 107923 / NS-E)</name>
    <dbReference type="NCBI Taxonomy" id="309803"/>
    <lineage>
        <taxon>Bacteria</taxon>
        <taxon>Thermotogati</taxon>
        <taxon>Thermotogota</taxon>
        <taxon>Thermotogae</taxon>
        <taxon>Thermotogales</taxon>
        <taxon>Thermotogaceae</taxon>
        <taxon>Thermotoga</taxon>
    </lineage>
</organism>
<dbReference type="GO" id="GO:0052684">
    <property type="term" value="F:L-serine hydro-lyase (adding indole, L-tryptophan-forming) activity"/>
    <property type="evidence" value="ECO:0007669"/>
    <property type="project" value="TreeGrafter"/>
</dbReference>
<evidence type="ECO:0000256" key="3">
    <source>
        <dbReference type="SAM" id="MobiDB-lite"/>
    </source>
</evidence>
<comment type="cofactor">
    <cofactor evidence="1">
        <name>pyridoxal 5'-phosphate</name>
        <dbReference type="ChEBI" id="CHEBI:597326"/>
    </cofactor>
</comment>
<dbReference type="EMBL" id="CP000916">
    <property type="protein sequence ID" value="ACM22307.1"/>
    <property type="molecule type" value="Genomic_DNA"/>
</dbReference>
<dbReference type="PANTHER" id="PTHR48077:SF6">
    <property type="entry name" value="TRYPTOPHAN SYNTHASE"/>
    <property type="match status" value="1"/>
</dbReference>
<evidence type="ECO:0000313" key="5">
    <source>
        <dbReference type="Proteomes" id="UP000000445"/>
    </source>
</evidence>
<dbReference type="InterPro" id="IPR036052">
    <property type="entry name" value="TrpB-like_PALP_sf"/>
</dbReference>
<reference evidence="4 5" key="1">
    <citation type="journal article" date="2009" name="Biosci. Biotechnol. Biochem.">
        <title>WeGAS: a web-based microbial genome annotation system.</title>
        <authorList>
            <person name="Lee D."/>
            <person name="Seo H."/>
            <person name="Park C."/>
            <person name="Park K."/>
        </authorList>
    </citation>
    <scope>NUCLEOTIDE SEQUENCE [LARGE SCALE GENOMIC DNA]</scope>
    <source>
        <strain evidence="5">ATCC 49049 / DSM 4359 / NBRC 107923 / NS-E</strain>
    </source>
</reference>
<dbReference type="GO" id="GO:0004834">
    <property type="term" value="F:tryptophan synthase activity"/>
    <property type="evidence" value="ECO:0007669"/>
    <property type="project" value="InterPro"/>
</dbReference>
<proteinExistence type="predicted"/>
<name>B9KBB1_THENN</name>
<dbReference type="HOGENOM" id="CLU_1271789_0_0_0"/>
<dbReference type="PANTHER" id="PTHR48077">
    <property type="entry name" value="TRYPTOPHAN SYNTHASE-RELATED"/>
    <property type="match status" value="1"/>
</dbReference>
<dbReference type="SUPFAM" id="SSF53686">
    <property type="entry name" value="Tryptophan synthase beta subunit-like PLP-dependent enzymes"/>
    <property type="match status" value="1"/>
</dbReference>
<gene>
    <name evidence="4" type="ordered locus">CTN_0131</name>
</gene>
<keyword evidence="5" id="KW-1185">Reference proteome</keyword>
<dbReference type="KEGG" id="tna:CTN_0131"/>
<sequence length="217" mass="23744">MRKHMMNLFGGKVTPSPSEETNFGKKILSEDPDNPGSLGIAISEALEVAVSDPNTKYSLGSVLNHVLLHQTVIGLEIKKQLELIGEKPDILLGCHGGGSNFGGTILPFIPEKLSGENIRFVACEPTACPSLTRGKYDYDFGDTAGLTPLLKMYTLGKDFIPPKIHAGGLRYHGSAPIIARLVKEGSKESERRRKRTCDSIHSERPRSARSHSVRVRR</sequence>
<evidence type="ECO:0000256" key="2">
    <source>
        <dbReference type="ARBA" id="ARBA00022898"/>
    </source>
</evidence>
<dbReference type="STRING" id="309803.CTN_0131"/>
<dbReference type="eggNOG" id="COG1350">
    <property type="taxonomic scope" value="Bacteria"/>
</dbReference>
<protein>
    <submittedName>
        <fullName evidence="4">Tryptophan synthase beta chain 2</fullName>
    </submittedName>
</protein>
<accession>B9KBB1</accession>
<feature type="compositionally biased region" description="Basic and acidic residues" evidence="3">
    <location>
        <begin position="184"/>
        <end position="206"/>
    </location>
</feature>
<evidence type="ECO:0000313" key="4">
    <source>
        <dbReference type="EMBL" id="ACM22307.1"/>
    </source>
</evidence>
<feature type="region of interest" description="Disordered" evidence="3">
    <location>
        <begin position="184"/>
        <end position="217"/>
    </location>
</feature>